<name>M6C6G0_LEPBO</name>
<accession>M6C6G0</accession>
<dbReference type="PATRIC" id="fig|1218567.3.peg.546"/>
<organism evidence="1 2">
    <name type="scientific">Leptospira borgpetersenii serovar Hardjo-bovis str. Sponselee</name>
    <dbReference type="NCBI Taxonomy" id="1303729"/>
    <lineage>
        <taxon>Bacteria</taxon>
        <taxon>Pseudomonadati</taxon>
        <taxon>Spirochaetota</taxon>
        <taxon>Spirochaetia</taxon>
        <taxon>Leptospirales</taxon>
        <taxon>Leptospiraceae</taxon>
        <taxon>Leptospira</taxon>
    </lineage>
</organism>
<evidence type="ECO:0000313" key="1">
    <source>
        <dbReference type="EMBL" id="EMJ84363.1"/>
    </source>
</evidence>
<dbReference type="Proteomes" id="UP000011873">
    <property type="component" value="Unassembled WGS sequence"/>
</dbReference>
<sequence length="41" mass="5060">MKNIIYKKEIEVCVRLDFRVRKSRFCERLSQFIDVSKIRVL</sequence>
<dbReference type="EMBL" id="ANMU01000021">
    <property type="protein sequence ID" value="EMJ84363.1"/>
    <property type="molecule type" value="Genomic_DNA"/>
</dbReference>
<proteinExistence type="predicted"/>
<reference evidence="1 2" key="1">
    <citation type="submission" date="2013-01" db="EMBL/GenBank/DDBJ databases">
        <authorList>
            <person name="Harkins D.M."/>
            <person name="Durkin A.S."/>
            <person name="Brinkac L.M."/>
            <person name="Haft D.H."/>
            <person name="Selengut J.D."/>
            <person name="Sanka R."/>
            <person name="DePew J."/>
            <person name="Purushe J."/>
            <person name="Galloway R.L."/>
            <person name="Vinetz J.M."/>
            <person name="Sutton G.G."/>
            <person name="Nierman W.C."/>
            <person name="Fouts D.E."/>
        </authorList>
    </citation>
    <scope>NUCLEOTIDE SEQUENCE [LARGE SCALE GENOMIC DNA]</scope>
    <source>
        <strain evidence="1 2">Sponselee CDC</strain>
    </source>
</reference>
<gene>
    <name evidence="1" type="ORF">LEP1GSC016_1975</name>
</gene>
<dbReference type="AlphaFoldDB" id="M6C6G0"/>
<comment type="caution">
    <text evidence="1">The sequence shown here is derived from an EMBL/GenBank/DDBJ whole genome shotgun (WGS) entry which is preliminary data.</text>
</comment>
<protein>
    <submittedName>
        <fullName evidence="1">Uncharacterized protein</fullName>
    </submittedName>
</protein>
<evidence type="ECO:0000313" key="2">
    <source>
        <dbReference type="Proteomes" id="UP000011873"/>
    </source>
</evidence>